<evidence type="ECO:0000259" key="4">
    <source>
        <dbReference type="Pfam" id="PF13847"/>
    </source>
</evidence>
<name>A0A3B1DU02_9ZZZZ</name>
<accession>A0A3B1DU02</accession>
<evidence type="ECO:0000259" key="5">
    <source>
        <dbReference type="Pfam" id="PF17827"/>
    </source>
</evidence>
<dbReference type="GO" id="GO:0102559">
    <property type="term" value="F:peptide chain release factor N(5)-glutamine methyltransferase activity"/>
    <property type="evidence" value="ECO:0007669"/>
    <property type="project" value="UniProtKB-EC"/>
</dbReference>
<protein>
    <submittedName>
        <fullName evidence="6">Peptide chain release factor N(5)-glutamine methyltransferase</fullName>
        <ecNumber evidence="6">2.1.1.297</ecNumber>
    </submittedName>
</protein>
<gene>
    <name evidence="6" type="ORF">MNBD_UNCLBAC01-607</name>
</gene>
<evidence type="ECO:0000256" key="2">
    <source>
        <dbReference type="ARBA" id="ARBA00022679"/>
    </source>
</evidence>
<dbReference type="EC" id="2.1.1.297" evidence="6"/>
<evidence type="ECO:0000313" key="6">
    <source>
        <dbReference type="EMBL" id="VAX35325.1"/>
    </source>
</evidence>
<dbReference type="HAMAP" id="MF_02126">
    <property type="entry name" value="RF_methyltr_PrmC"/>
    <property type="match status" value="1"/>
</dbReference>
<dbReference type="GO" id="GO:0032259">
    <property type="term" value="P:methylation"/>
    <property type="evidence" value="ECO:0007669"/>
    <property type="project" value="UniProtKB-KW"/>
</dbReference>
<dbReference type="PANTHER" id="PTHR18895">
    <property type="entry name" value="HEMK METHYLTRANSFERASE"/>
    <property type="match status" value="1"/>
</dbReference>
<reference evidence="6" key="1">
    <citation type="submission" date="2018-06" db="EMBL/GenBank/DDBJ databases">
        <authorList>
            <person name="Zhirakovskaya E."/>
        </authorList>
    </citation>
    <scope>NUCLEOTIDE SEQUENCE</scope>
</reference>
<dbReference type="GO" id="GO:0003676">
    <property type="term" value="F:nucleic acid binding"/>
    <property type="evidence" value="ECO:0007669"/>
    <property type="project" value="InterPro"/>
</dbReference>
<dbReference type="InterPro" id="IPR002052">
    <property type="entry name" value="DNA_methylase_N6_adenine_CS"/>
</dbReference>
<evidence type="ECO:0000256" key="3">
    <source>
        <dbReference type="ARBA" id="ARBA00022691"/>
    </source>
</evidence>
<dbReference type="Pfam" id="PF13847">
    <property type="entry name" value="Methyltransf_31"/>
    <property type="match status" value="1"/>
</dbReference>
<keyword evidence="2 6" id="KW-0808">Transferase</keyword>
<dbReference type="NCBIfam" id="TIGR00536">
    <property type="entry name" value="hemK_fam"/>
    <property type="match status" value="1"/>
</dbReference>
<dbReference type="PROSITE" id="PS00092">
    <property type="entry name" value="N6_MTASE"/>
    <property type="match status" value="1"/>
</dbReference>
<dbReference type="AlphaFoldDB" id="A0A3B1DU02"/>
<dbReference type="EMBL" id="UOGJ01000045">
    <property type="protein sequence ID" value="VAX35325.1"/>
    <property type="molecule type" value="Genomic_DNA"/>
</dbReference>
<dbReference type="Pfam" id="PF17827">
    <property type="entry name" value="PrmC_N"/>
    <property type="match status" value="1"/>
</dbReference>
<dbReference type="PANTHER" id="PTHR18895:SF74">
    <property type="entry name" value="MTRF1L RELEASE FACTOR GLUTAMINE METHYLTRANSFERASE"/>
    <property type="match status" value="1"/>
</dbReference>
<dbReference type="NCBIfam" id="TIGR03534">
    <property type="entry name" value="RF_mod_PrmC"/>
    <property type="match status" value="1"/>
</dbReference>
<dbReference type="SUPFAM" id="SSF53335">
    <property type="entry name" value="S-adenosyl-L-methionine-dependent methyltransferases"/>
    <property type="match status" value="1"/>
</dbReference>
<dbReference type="InterPro" id="IPR004556">
    <property type="entry name" value="HemK-like"/>
</dbReference>
<dbReference type="CDD" id="cd02440">
    <property type="entry name" value="AdoMet_MTases"/>
    <property type="match status" value="1"/>
</dbReference>
<dbReference type="InterPro" id="IPR050320">
    <property type="entry name" value="N5-glutamine_MTase"/>
</dbReference>
<keyword evidence="1 6" id="KW-0489">Methyltransferase</keyword>
<proteinExistence type="inferred from homology"/>
<sequence length="263" mass="29949">MTESDQMLTAVLDCEKIDLVVGNKSLTYVQNKLYQRMKERRSSNEPLQYIIGYCDFIGLTLSVDKRVLVPRPETEILVEKAIQLLQETEKRNKPLKILDLGTGSGNIAIALAKNITRAYITSVEISQDALDVAQHNAIQHKVDSRIDFVCKDMKTFLAEDKGIFDLIISNPPYIPSKQFSTLPLDVQQEPRLSLDGGEDGLDFYQSIIINANRLLNKGGFLLMEIGDGQREGIERLFQKYSYYQVSIFYKDYVGTERIVEARR</sequence>
<keyword evidence="3" id="KW-0949">S-adenosyl-L-methionine</keyword>
<dbReference type="InterPro" id="IPR029063">
    <property type="entry name" value="SAM-dependent_MTases_sf"/>
</dbReference>
<evidence type="ECO:0000256" key="1">
    <source>
        <dbReference type="ARBA" id="ARBA00022603"/>
    </source>
</evidence>
<organism evidence="6">
    <name type="scientific">hydrothermal vent metagenome</name>
    <dbReference type="NCBI Taxonomy" id="652676"/>
    <lineage>
        <taxon>unclassified sequences</taxon>
        <taxon>metagenomes</taxon>
        <taxon>ecological metagenomes</taxon>
    </lineage>
</organism>
<feature type="domain" description="Release factor glutamine methyltransferase N-terminal" evidence="5">
    <location>
        <begin position="5"/>
        <end position="52"/>
    </location>
</feature>
<dbReference type="InterPro" id="IPR025714">
    <property type="entry name" value="Methyltranfer_dom"/>
</dbReference>
<feature type="domain" description="Methyltransferase" evidence="4">
    <location>
        <begin position="93"/>
        <end position="243"/>
    </location>
</feature>
<dbReference type="InterPro" id="IPR019874">
    <property type="entry name" value="RF_methyltr_PrmC"/>
</dbReference>
<dbReference type="Gene3D" id="1.10.8.10">
    <property type="entry name" value="DNA helicase RuvA subunit, C-terminal domain"/>
    <property type="match status" value="1"/>
</dbReference>
<dbReference type="Gene3D" id="3.40.50.150">
    <property type="entry name" value="Vaccinia Virus protein VP39"/>
    <property type="match status" value="1"/>
</dbReference>
<dbReference type="InterPro" id="IPR040758">
    <property type="entry name" value="PrmC_N"/>
</dbReference>